<dbReference type="InterPro" id="IPR051393">
    <property type="entry name" value="ABC_transporter_permease"/>
</dbReference>
<dbReference type="InterPro" id="IPR035906">
    <property type="entry name" value="MetI-like_sf"/>
</dbReference>
<organism evidence="9 10">
    <name type="scientific">Candidatus Blautia gallistercoris</name>
    <dbReference type="NCBI Taxonomy" id="2838490"/>
    <lineage>
        <taxon>Bacteria</taxon>
        <taxon>Bacillati</taxon>
        <taxon>Bacillota</taxon>
        <taxon>Clostridia</taxon>
        <taxon>Lachnospirales</taxon>
        <taxon>Lachnospiraceae</taxon>
        <taxon>Blautia</taxon>
    </lineage>
</organism>
<feature type="transmembrane region" description="Helical" evidence="7">
    <location>
        <begin position="206"/>
        <end position="228"/>
    </location>
</feature>
<dbReference type="CDD" id="cd06261">
    <property type="entry name" value="TM_PBP2"/>
    <property type="match status" value="1"/>
</dbReference>
<evidence type="ECO:0000313" key="9">
    <source>
        <dbReference type="EMBL" id="HIX59262.1"/>
    </source>
</evidence>
<evidence type="ECO:0000259" key="8">
    <source>
        <dbReference type="PROSITE" id="PS50928"/>
    </source>
</evidence>
<keyword evidence="4 7" id="KW-0812">Transmembrane</keyword>
<feature type="transmembrane region" description="Helical" evidence="7">
    <location>
        <begin position="76"/>
        <end position="97"/>
    </location>
</feature>
<dbReference type="PROSITE" id="PS50928">
    <property type="entry name" value="ABC_TM1"/>
    <property type="match status" value="1"/>
</dbReference>
<name>A0A9D1WI60_9FIRM</name>
<dbReference type="InterPro" id="IPR000515">
    <property type="entry name" value="MetI-like"/>
</dbReference>
<dbReference type="GO" id="GO:0005886">
    <property type="term" value="C:plasma membrane"/>
    <property type="evidence" value="ECO:0007669"/>
    <property type="project" value="UniProtKB-SubCell"/>
</dbReference>
<sequence length="311" mass="35329">MKMSHRRKSAIAGYSFAAPGMIFIILYMGYPLVRSFYLSFTQYNFAFDPKPQWIGLQNYVRMFSDSYFIDALRNTAVFSLVFFPSLMIISLIIALLLDKGVRGSGIYRTCIFMAMVVPLSLTGIIFQWIFNNQYGLLNSVLSQIFGLDSWTHNWLGEGKWAMFSIIIVSLWKNMGMLVILFMAGLAGIPNDIVESAKIDGANSLQITFRIILPNLKESYIICGLWAIIQSVKVFEQPFVMTNGGPGTSTLVLYQYTWQNAFKYYEMGYASAIAYFIGAVILVLSAVNMFLNREKNTDEVKKKRRFLKGGRV</sequence>
<comment type="similarity">
    <text evidence="7">Belongs to the binding-protein-dependent transport system permease family.</text>
</comment>
<comment type="subcellular location">
    <subcellularLocation>
        <location evidence="1 7">Cell membrane</location>
        <topology evidence="1 7">Multi-pass membrane protein</topology>
    </subcellularLocation>
</comment>
<evidence type="ECO:0000256" key="4">
    <source>
        <dbReference type="ARBA" id="ARBA00022692"/>
    </source>
</evidence>
<keyword evidence="3" id="KW-1003">Cell membrane</keyword>
<dbReference type="Pfam" id="PF00528">
    <property type="entry name" value="BPD_transp_1"/>
    <property type="match status" value="1"/>
</dbReference>
<evidence type="ECO:0000313" key="10">
    <source>
        <dbReference type="Proteomes" id="UP000886817"/>
    </source>
</evidence>
<feature type="transmembrane region" description="Helical" evidence="7">
    <location>
        <begin position="271"/>
        <end position="290"/>
    </location>
</feature>
<comment type="caution">
    <text evidence="9">The sequence shown here is derived from an EMBL/GenBank/DDBJ whole genome shotgun (WGS) entry which is preliminary data.</text>
</comment>
<evidence type="ECO:0000256" key="7">
    <source>
        <dbReference type="RuleBase" id="RU363032"/>
    </source>
</evidence>
<proteinExistence type="inferred from homology"/>
<dbReference type="Proteomes" id="UP000886817">
    <property type="component" value="Unassembled WGS sequence"/>
</dbReference>
<feature type="transmembrane region" description="Helical" evidence="7">
    <location>
        <begin position="160"/>
        <end position="185"/>
    </location>
</feature>
<accession>A0A9D1WI60</accession>
<dbReference type="Gene3D" id="1.10.3720.10">
    <property type="entry name" value="MetI-like"/>
    <property type="match status" value="1"/>
</dbReference>
<keyword evidence="6 7" id="KW-0472">Membrane</keyword>
<gene>
    <name evidence="9" type="ORF">IAA45_06045</name>
</gene>
<keyword evidence="5 7" id="KW-1133">Transmembrane helix</keyword>
<dbReference type="PANTHER" id="PTHR30193">
    <property type="entry name" value="ABC TRANSPORTER PERMEASE PROTEIN"/>
    <property type="match status" value="1"/>
</dbReference>
<feature type="domain" description="ABC transmembrane type-1" evidence="8">
    <location>
        <begin position="72"/>
        <end position="287"/>
    </location>
</feature>
<reference evidence="9" key="1">
    <citation type="journal article" date="2021" name="PeerJ">
        <title>Extensive microbial diversity within the chicken gut microbiome revealed by metagenomics and culture.</title>
        <authorList>
            <person name="Gilroy R."/>
            <person name="Ravi A."/>
            <person name="Getino M."/>
            <person name="Pursley I."/>
            <person name="Horton D.L."/>
            <person name="Alikhan N.F."/>
            <person name="Baker D."/>
            <person name="Gharbi K."/>
            <person name="Hall N."/>
            <person name="Watson M."/>
            <person name="Adriaenssens E.M."/>
            <person name="Foster-Nyarko E."/>
            <person name="Jarju S."/>
            <person name="Secka A."/>
            <person name="Antonio M."/>
            <person name="Oren A."/>
            <person name="Chaudhuri R.R."/>
            <person name="La Ragione R."/>
            <person name="Hildebrand F."/>
            <person name="Pallen M.J."/>
        </authorList>
    </citation>
    <scope>NUCLEOTIDE SEQUENCE</scope>
    <source>
        <strain evidence="9">ChiSjej1B19-8411</strain>
    </source>
</reference>
<reference evidence="9" key="2">
    <citation type="submission" date="2021-04" db="EMBL/GenBank/DDBJ databases">
        <authorList>
            <person name="Gilroy R."/>
        </authorList>
    </citation>
    <scope>NUCLEOTIDE SEQUENCE</scope>
    <source>
        <strain evidence="9">ChiSjej1B19-8411</strain>
    </source>
</reference>
<evidence type="ECO:0000256" key="6">
    <source>
        <dbReference type="ARBA" id="ARBA00023136"/>
    </source>
</evidence>
<evidence type="ECO:0000256" key="1">
    <source>
        <dbReference type="ARBA" id="ARBA00004651"/>
    </source>
</evidence>
<dbReference type="GO" id="GO:0055085">
    <property type="term" value="P:transmembrane transport"/>
    <property type="evidence" value="ECO:0007669"/>
    <property type="project" value="InterPro"/>
</dbReference>
<dbReference type="SUPFAM" id="SSF161098">
    <property type="entry name" value="MetI-like"/>
    <property type="match status" value="1"/>
</dbReference>
<evidence type="ECO:0000256" key="5">
    <source>
        <dbReference type="ARBA" id="ARBA00022989"/>
    </source>
</evidence>
<feature type="transmembrane region" description="Helical" evidence="7">
    <location>
        <begin position="12"/>
        <end position="30"/>
    </location>
</feature>
<keyword evidence="2 7" id="KW-0813">Transport</keyword>
<evidence type="ECO:0000256" key="2">
    <source>
        <dbReference type="ARBA" id="ARBA00022448"/>
    </source>
</evidence>
<feature type="transmembrane region" description="Helical" evidence="7">
    <location>
        <begin position="109"/>
        <end position="130"/>
    </location>
</feature>
<evidence type="ECO:0000256" key="3">
    <source>
        <dbReference type="ARBA" id="ARBA00022475"/>
    </source>
</evidence>
<dbReference type="AlphaFoldDB" id="A0A9D1WI60"/>
<dbReference type="PANTHER" id="PTHR30193:SF37">
    <property type="entry name" value="INNER MEMBRANE ABC TRANSPORTER PERMEASE PROTEIN YCJO"/>
    <property type="match status" value="1"/>
</dbReference>
<dbReference type="EMBL" id="DXEX01000135">
    <property type="protein sequence ID" value="HIX59262.1"/>
    <property type="molecule type" value="Genomic_DNA"/>
</dbReference>
<protein>
    <submittedName>
        <fullName evidence="9">Sugar ABC transporter permease</fullName>
    </submittedName>
</protein>